<dbReference type="PROSITE" id="PS51253">
    <property type="entry name" value="HTH_CENPB"/>
    <property type="match status" value="1"/>
</dbReference>
<proteinExistence type="predicted"/>
<sequence>SKIAEKHGIVQSTLTRTWRGETRLHKEKVLAQQKLTLQQEEELVRYIEELTARHIPPTREMIANFASAVAQEPVSESWVTCFINKYSIHLISQYLTGIDANRHNADSYTKYKLYFNLLQRKIAEYKINAEHTYNIDKKGFIIRVTLRIKHVFSRCIKYHLLIIDSHRSYVIIDSIKYCDQNRILLAILPPYSTHTLQLLNKGLLVIKKSDFFHLFWKAWTNTFTPELILRSFKATDISPLQPTPEHQSFDFWSTPEASDSSTSSSSVYSGKDWLKIETLLRKVVKEEKEETSQELRKISRSLHYILIQNQLLHHKNQEEHRKAEKKKVRQANKLYNERIAQERREQRAREKDECEQVGAKKAKEAAERKAQRERDKQACNAEKTVQLPQRGKRKASAAPAAKISKKRRTVGAARGVDAAEPPAAPRTHTTRSGRTATLYN</sequence>
<feature type="compositionally biased region" description="Polar residues" evidence="2">
    <location>
        <begin position="430"/>
        <end position="440"/>
    </location>
</feature>
<organism evidence="4 5">
    <name type="scientific">Didymella exigua CBS 183.55</name>
    <dbReference type="NCBI Taxonomy" id="1150837"/>
    <lineage>
        <taxon>Eukaryota</taxon>
        <taxon>Fungi</taxon>
        <taxon>Dikarya</taxon>
        <taxon>Ascomycota</taxon>
        <taxon>Pezizomycotina</taxon>
        <taxon>Dothideomycetes</taxon>
        <taxon>Pleosporomycetidae</taxon>
        <taxon>Pleosporales</taxon>
        <taxon>Pleosporineae</taxon>
        <taxon>Didymellaceae</taxon>
        <taxon>Didymella</taxon>
    </lineage>
</organism>
<feature type="compositionally biased region" description="Low complexity" evidence="2">
    <location>
        <begin position="258"/>
        <end position="267"/>
    </location>
</feature>
<keyword evidence="5" id="KW-1185">Reference proteome</keyword>
<dbReference type="Pfam" id="PF03221">
    <property type="entry name" value="HTH_Tnp_Tc5"/>
    <property type="match status" value="1"/>
</dbReference>
<protein>
    <recommendedName>
        <fullName evidence="3">HTH CENPB-type domain-containing protein</fullName>
    </recommendedName>
</protein>
<keyword evidence="1" id="KW-0238">DNA-binding</keyword>
<dbReference type="Pfam" id="PF03184">
    <property type="entry name" value="DDE_1"/>
    <property type="match status" value="1"/>
</dbReference>
<dbReference type="InterPro" id="IPR006600">
    <property type="entry name" value="HTH_CenpB_DNA-bd_dom"/>
</dbReference>
<dbReference type="GO" id="GO:0003677">
    <property type="term" value="F:DNA binding"/>
    <property type="evidence" value="ECO:0007669"/>
    <property type="project" value="UniProtKB-KW"/>
</dbReference>
<dbReference type="OrthoDB" id="3695345at2759"/>
<dbReference type="InterPro" id="IPR004875">
    <property type="entry name" value="DDE_SF_endonuclease_dom"/>
</dbReference>
<evidence type="ECO:0000313" key="5">
    <source>
        <dbReference type="Proteomes" id="UP000800082"/>
    </source>
</evidence>
<accession>A0A6A5R3E5</accession>
<name>A0A6A5R3E5_9PLEO</name>
<evidence type="ECO:0000259" key="3">
    <source>
        <dbReference type="PROSITE" id="PS51253"/>
    </source>
</evidence>
<feature type="compositionally biased region" description="Basic and acidic residues" evidence="2">
    <location>
        <begin position="336"/>
        <end position="354"/>
    </location>
</feature>
<feature type="domain" description="HTH CENPB-type" evidence="3">
    <location>
        <begin position="27"/>
        <end position="92"/>
    </location>
</feature>
<evidence type="ECO:0000313" key="4">
    <source>
        <dbReference type="EMBL" id="KAF1922585.1"/>
    </source>
</evidence>
<evidence type="ECO:0000256" key="1">
    <source>
        <dbReference type="ARBA" id="ARBA00023125"/>
    </source>
</evidence>
<dbReference type="Proteomes" id="UP000800082">
    <property type="component" value="Unassembled WGS sequence"/>
</dbReference>
<evidence type="ECO:0000256" key="2">
    <source>
        <dbReference type="SAM" id="MobiDB-lite"/>
    </source>
</evidence>
<feature type="compositionally biased region" description="Basic and acidic residues" evidence="2">
    <location>
        <begin position="361"/>
        <end position="377"/>
    </location>
</feature>
<dbReference type="EMBL" id="ML979021">
    <property type="protein sequence ID" value="KAF1922585.1"/>
    <property type="molecule type" value="Genomic_DNA"/>
</dbReference>
<dbReference type="RefSeq" id="XP_033442838.1">
    <property type="nucleotide sequence ID" value="XM_033594493.1"/>
</dbReference>
<feature type="non-terminal residue" evidence="4">
    <location>
        <position position="1"/>
    </location>
</feature>
<reference evidence="4" key="1">
    <citation type="journal article" date="2020" name="Stud. Mycol.">
        <title>101 Dothideomycetes genomes: a test case for predicting lifestyles and emergence of pathogens.</title>
        <authorList>
            <person name="Haridas S."/>
            <person name="Albert R."/>
            <person name="Binder M."/>
            <person name="Bloem J."/>
            <person name="Labutti K."/>
            <person name="Salamov A."/>
            <person name="Andreopoulos B."/>
            <person name="Baker S."/>
            <person name="Barry K."/>
            <person name="Bills G."/>
            <person name="Bluhm B."/>
            <person name="Cannon C."/>
            <person name="Castanera R."/>
            <person name="Culley D."/>
            <person name="Daum C."/>
            <person name="Ezra D."/>
            <person name="Gonzalez J."/>
            <person name="Henrissat B."/>
            <person name="Kuo A."/>
            <person name="Liang C."/>
            <person name="Lipzen A."/>
            <person name="Lutzoni F."/>
            <person name="Magnuson J."/>
            <person name="Mondo S."/>
            <person name="Nolan M."/>
            <person name="Ohm R."/>
            <person name="Pangilinan J."/>
            <person name="Park H.-J."/>
            <person name="Ramirez L."/>
            <person name="Alfaro M."/>
            <person name="Sun H."/>
            <person name="Tritt A."/>
            <person name="Yoshinaga Y."/>
            <person name="Zwiers L.-H."/>
            <person name="Turgeon B."/>
            <person name="Goodwin S."/>
            <person name="Spatafora J."/>
            <person name="Crous P."/>
            <person name="Grigoriev I."/>
        </authorList>
    </citation>
    <scope>NUCLEOTIDE SEQUENCE</scope>
    <source>
        <strain evidence="4">CBS 183.55</strain>
    </source>
</reference>
<dbReference type="GeneID" id="54352161"/>
<dbReference type="AlphaFoldDB" id="A0A6A5R3E5"/>
<feature type="region of interest" description="Disordered" evidence="2">
    <location>
        <begin position="246"/>
        <end position="267"/>
    </location>
</feature>
<gene>
    <name evidence="4" type="ORF">M421DRAFT_426783</name>
</gene>
<feature type="region of interest" description="Disordered" evidence="2">
    <location>
        <begin position="336"/>
        <end position="440"/>
    </location>
</feature>
<dbReference type="SMART" id="SM00674">
    <property type="entry name" value="CENPB"/>
    <property type="match status" value="1"/>
</dbReference>